<dbReference type="PROSITE" id="PS00010">
    <property type="entry name" value="ASX_HYDROXYL"/>
    <property type="match status" value="10"/>
</dbReference>
<dbReference type="InterPro" id="IPR001881">
    <property type="entry name" value="EGF-like_Ca-bd_dom"/>
</dbReference>
<keyword evidence="9 21" id="KW-0677">Repeat</keyword>
<dbReference type="GO" id="GO:0005112">
    <property type="term" value="F:Notch binding"/>
    <property type="evidence" value="ECO:0007669"/>
    <property type="project" value="InterPro"/>
</dbReference>
<feature type="domain" description="EGF-like" evidence="25">
    <location>
        <begin position="366"/>
        <end position="402"/>
    </location>
</feature>
<keyword evidence="17" id="KW-0206">Cytoskeleton</keyword>
<feature type="domain" description="EGF-like" evidence="25">
    <location>
        <begin position="812"/>
        <end position="848"/>
    </location>
</feature>
<evidence type="ECO:0000259" key="25">
    <source>
        <dbReference type="PROSITE" id="PS50026"/>
    </source>
</evidence>
<dbReference type="GO" id="GO:0009952">
    <property type="term" value="P:anterior/posterior pattern specification"/>
    <property type="evidence" value="ECO:0007669"/>
    <property type="project" value="UniProtKB-ARBA"/>
</dbReference>
<proteinExistence type="predicted"/>
<feature type="disulfide bond" evidence="19">
    <location>
        <begin position="723"/>
        <end position="732"/>
    </location>
</feature>
<feature type="disulfide bond" evidence="19">
    <location>
        <begin position="838"/>
        <end position="847"/>
    </location>
</feature>
<dbReference type="Pfam" id="PF23575">
    <property type="entry name" value="JAG1"/>
    <property type="match status" value="1"/>
</dbReference>
<dbReference type="Gene3D" id="2.10.25.140">
    <property type="match status" value="1"/>
</dbReference>
<dbReference type="FunFam" id="2.10.25.10:FF:000146">
    <property type="entry name" value="Putative neurogenic locus notch"/>
    <property type="match status" value="1"/>
</dbReference>
<dbReference type="PANTHER" id="PTHR12916">
    <property type="entry name" value="CYTOCHROME C OXIDASE POLYPEPTIDE VIC-2"/>
    <property type="match status" value="1"/>
</dbReference>
<evidence type="ECO:0000256" key="19">
    <source>
        <dbReference type="PROSITE-ProRule" id="PRU00076"/>
    </source>
</evidence>
<feature type="domain" description="EGF-like" evidence="25">
    <location>
        <begin position="697"/>
        <end position="733"/>
    </location>
</feature>
<reference evidence="28" key="1">
    <citation type="submission" date="2025-08" db="UniProtKB">
        <authorList>
            <consortium name="RefSeq"/>
        </authorList>
    </citation>
    <scope>IDENTIFICATION</scope>
    <source>
        <tissue evidence="28">Gonads</tissue>
    </source>
</reference>
<dbReference type="GO" id="GO:0030182">
    <property type="term" value="P:neuron differentiation"/>
    <property type="evidence" value="ECO:0007669"/>
    <property type="project" value="UniProtKB-ARBA"/>
</dbReference>
<feature type="disulfide bond" evidence="19">
    <location>
        <begin position="543"/>
        <end position="552"/>
    </location>
</feature>
<evidence type="ECO:0000256" key="5">
    <source>
        <dbReference type="ARBA" id="ARBA00022490"/>
    </source>
</evidence>
<feature type="disulfide bond" evidence="20">
    <location>
        <begin position="211"/>
        <end position="220"/>
    </location>
</feature>
<dbReference type="FunFam" id="2.10.25.10:FF:000061">
    <property type="entry name" value="Delta-like protein"/>
    <property type="match status" value="1"/>
</dbReference>
<feature type="domain" description="EGF-like" evidence="25">
    <location>
        <begin position="736"/>
        <end position="772"/>
    </location>
</feature>
<keyword evidence="12" id="KW-0914">Notch signaling pathway</keyword>
<keyword evidence="27" id="KW-1185">Reference proteome</keyword>
<feature type="domain" description="EGF-like" evidence="25">
    <location>
        <begin position="517"/>
        <end position="553"/>
    </location>
</feature>
<feature type="chain" id="PRO_5010346259" description="Delta-like protein" evidence="24">
    <location>
        <begin position="17"/>
        <end position="1247"/>
    </location>
</feature>
<dbReference type="FunFam" id="2.10.25.10:FF:000431">
    <property type="entry name" value="Delta-like protein"/>
    <property type="match status" value="1"/>
</dbReference>
<feature type="disulfide bond" evidence="19">
    <location>
        <begin position="354"/>
        <end position="363"/>
    </location>
</feature>
<dbReference type="PROSITE" id="PS51051">
    <property type="entry name" value="DSL"/>
    <property type="match status" value="1"/>
</dbReference>
<dbReference type="OrthoDB" id="283575at2759"/>
<dbReference type="GO" id="GO:0030855">
    <property type="term" value="P:epithelial cell differentiation"/>
    <property type="evidence" value="ECO:0007669"/>
    <property type="project" value="UniProtKB-ARBA"/>
</dbReference>
<evidence type="ECO:0000256" key="15">
    <source>
        <dbReference type="ARBA" id="ARBA00023157"/>
    </source>
</evidence>
<feature type="compositionally biased region" description="Polar residues" evidence="22">
    <location>
        <begin position="1130"/>
        <end position="1144"/>
    </location>
</feature>
<feature type="disulfide bond" evidence="19">
    <location>
        <begin position="685"/>
        <end position="694"/>
    </location>
</feature>
<dbReference type="GO" id="GO:0019904">
    <property type="term" value="F:protein domain specific binding"/>
    <property type="evidence" value="ECO:0007669"/>
    <property type="project" value="UniProtKB-ARBA"/>
</dbReference>
<dbReference type="GO" id="GO:0035282">
    <property type="term" value="P:segmentation"/>
    <property type="evidence" value="ECO:0007669"/>
    <property type="project" value="UniProtKB-ARBA"/>
</dbReference>
<evidence type="ECO:0000256" key="8">
    <source>
        <dbReference type="ARBA" id="ARBA00022729"/>
    </source>
</evidence>
<feature type="disulfide bond" evidence="19">
    <location>
        <begin position="762"/>
        <end position="771"/>
    </location>
</feature>
<dbReference type="KEGG" id="lak:106176441"/>
<dbReference type="Pfam" id="PF00008">
    <property type="entry name" value="EGF"/>
    <property type="match status" value="6"/>
</dbReference>
<feature type="disulfide bond" evidence="19">
    <location>
        <begin position="446"/>
        <end position="456"/>
    </location>
</feature>
<feature type="disulfide bond" evidence="19">
    <location>
        <begin position="467"/>
        <end position="476"/>
    </location>
</feature>
<dbReference type="GO" id="GO:0035239">
    <property type="term" value="P:tube morphogenesis"/>
    <property type="evidence" value="ECO:0007669"/>
    <property type="project" value="UniProtKB-ARBA"/>
</dbReference>
<dbReference type="FunCoup" id="A0A1S3JW68">
    <property type="interactions" value="61"/>
</dbReference>
<evidence type="ECO:0000256" key="7">
    <source>
        <dbReference type="ARBA" id="ARBA00022692"/>
    </source>
</evidence>
<dbReference type="SUPFAM" id="SSF57184">
    <property type="entry name" value="Growth factor receptor domain"/>
    <property type="match status" value="2"/>
</dbReference>
<dbReference type="FunFam" id="2.10.25.10:FF:000122">
    <property type="entry name" value="Protein crumbs homolog 2"/>
    <property type="match status" value="1"/>
</dbReference>
<dbReference type="GO" id="GO:0048646">
    <property type="term" value="P:anatomical structure formation involved in morphogenesis"/>
    <property type="evidence" value="ECO:0007669"/>
    <property type="project" value="UniProtKB-ARBA"/>
</dbReference>
<dbReference type="GO" id="GO:0048732">
    <property type="term" value="P:gland development"/>
    <property type="evidence" value="ECO:0007669"/>
    <property type="project" value="UniProtKB-ARBA"/>
</dbReference>
<dbReference type="SMART" id="SM00051">
    <property type="entry name" value="DSL"/>
    <property type="match status" value="1"/>
</dbReference>
<accession>A0A1S3JW68</accession>
<dbReference type="GeneID" id="106176441"/>
<dbReference type="FunFam" id="2.10.25.10:FF:000004">
    <property type="entry name" value="Neurogenic locus notch 1"/>
    <property type="match status" value="1"/>
</dbReference>
<dbReference type="InterPro" id="IPR009030">
    <property type="entry name" value="Growth_fac_rcpt_cys_sf"/>
</dbReference>
<evidence type="ECO:0000256" key="17">
    <source>
        <dbReference type="ARBA" id="ARBA00023212"/>
    </source>
</evidence>
<feature type="domain" description="EGF-like" evidence="25">
    <location>
        <begin position="404"/>
        <end position="440"/>
    </location>
</feature>
<dbReference type="FunFam" id="2.10.25.10:FF:000018">
    <property type="entry name" value="Delta-like 1"/>
    <property type="match status" value="1"/>
</dbReference>
<dbReference type="InterPro" id="IPR000742">
    <property type="entry name" value="EGF"/>
</dbReference>
<dbReference type="FunFam" id="2.10.25.10:FF:000173">
    <property type="entry name" value="Neurogenic locus notch protein 2"/>
    <property type="match status" value="1"/>
</dbReference>
<dbReference type="FunFam" id="2.10.25.10:FF:000613">
    <property type="entry name" value="Delta-like protein"/>
    <property type="match status" value="1"/>
</dbReference>
<dbReference type="Gene3D" id="2.60.40.3510">
    <property type="match status" value="1"/>
</dbReference>
<name>A0A1S3JW68_LINAN</name>
<dbReference type="InterPro" id="IPR013032">
    <property type="entry name" value="EGF-like_CS"/>
</dbReference>
<keyword evidence="4 21" id="KW-0217">Developmental protein</keyword>
<dbReference type="InterPro" id="IPR000152">
    <property type="entry name" value="EGF-type_Asp/Asn_hydroxyl_site"/>
</dbReference>
<feature type="domain" description="EGF-like" evidence="25">
    <location>
        <begin position="221"/>
        <end position="254"/>
    </location>
</feature>
<keyword evidence="16" id="KW-0325">Glycoprotein</keyword>
<dbReference type="FunFam" id="2.10.25.10:FF:000012">
    <property type="entry name" value="Delta-like protein"/>
    <property type="match status" value="1"/>
</dbReference>
<feature type="domain" description="EGF-like" evidence="25">
    <location>
        <begin position="442"/>
        <end position="477"/>
    </location>
</feature>
<dbReference type="FunFam" id="2.10.25.10:FF:000117">
    <property type="entry name" value="Delta-like protein"/>
    <property type="match status" value="1"/>
</dbReference>
<feature type="domain" description="EGF-like" evidence="25">
    <location>
        <begin position="659"/>
        <end position="695"/>
    </location>
</feature>
<dbReference type="Pfam" id="PF07657">
    <property type="entry name" value="MNNL"/>
    <property type="match status" value="1"/>
</dbReference>
<keyword evidence="10" id="KW-0106">Calcium</keyword>
<dbReference type="InterPro" id="IPR026219">
    <property type="entry name" value="Jagged/Serrate"/>
</dbReference>
<dbReference type="GO" id="GO:0007219">
    <property type="term" value="P:Notch signaling pathway"/>
    <property type="evidence" value="ECO:0007669"/>
    <property type="project" value="UniProtKB-KW"/>
</dbReference>
<dbReference type="InterPro" id="IPR011651">
    <property type="entry name" value="Notch_ligand_N"/>
</dbReference>
<evidence type="ECO:0000313" key="28">
    <source>
        <dbReference type="RefSeq" id="XP_013414284.1"/>
    </source>
</evidence>
<dbReference type="GO" id="GO:0030097">
    <property type="term" value="P:hemopoiesis"/>
    <property type="evidence" value="ECO:0007669"/>
    <property type="project" value="UniProtKB-ARBA"/>
</dbReference>
<dbReference type="GO" id="GO:0051240">
    <property type="term" value="P:positive regulation of multicellular organismal process"/>
    <property type="evidence" value="ECO:0007669"/>
    <property type="project" value="UniProtKB-ARBA"/>
</dbReference>
<evidence type="ECO:0000256" key="6">
    <source>
        <dbReference type="ARBA" id="ARBA00022536"/>
    </source>
</evidence>
<dbReference type="SMART" id="SM00179">
    <property type="entry name" value="EGF_CA"/>
    <property type="match status" value="14"/>
</dbReference>
<feature type="disulfide bond" evidence="19">
    <location>
        <begin position="430"/>
        <end position="439"/>
    </location>
</feature>
<dbReference type="Proteomes" id="UP000085678">
    <property type="component" value="Unplaced"/>
</dbReference>
<evidence type="ECO:0000313" key="27">
    <source>
        <dbReference type="Proteomes" id="UP000085678"/>
    </source>
</evidence>
<dbReference type="STRING" id="7574.A0A1S3JW68"/>
<dbReference type="GO" id="GO:0048863">
    <property type="term" value="P:stem cell differentiation"/>
    <property type="evidence" value="ECO:0007669"/>
    <property type="project" value="UniProtKB-ARBA"/>
</dbReference>
<feature type="region of interest" description="Disordered" evidence="22">
    <location>
        <begin position="1187"/>
        <end position="1247"/>
    </location>
</feature>
<keyword evidence="5" id="KW-0963">Cytoplasm</keyword>
<dbReference type="GO" id="GO:0042995">
    <property type="term" value="C:cell projection"/>
    <property type="evidence" value="ECO:0007669"/>
    <property type="project" value="UniProtKB-SubCell"/>
</dbReference>
<feature type="disulfide bond" evidence="19">
    <location>
        <begin position="392"/>
        <end position="401"/>
    </location>
</feature>
<feature type="disulfide bond" evidence="19">
    <location>
        <begin position="647"/>
        <end position="656"/>
    </location>
</feature>
<dbReference type="FunFam" id="2.10.25.10:FF:000472">
    <property type="entry name" value="Uncharacterized protein, isoform A"/>
    <property type="match status" value="1"/>
</dbReference>
<dbReference type="GO" id="GO:0048018">
    <property type="term" value="F:receptor ligand activity"/>
    <property type="evidence" value="ECO:0007669"/>
    <property type="project" value="UniProtKB-ARBA"/>
</dbReference>
<evidence type="ECO:0000256" key="10">
    <source>
        <dbReference type="ARBA" id="ARBA00022837"/>
    </source>
</evidence>
<dbReference type="FunFam" id="2.10.25.10:FF:000318">
    <property type="entry name" value="Eyes shut homolog"/>
    <property type="match status" value="1"/>
</dbReference>
<dbReference type="AlphaFoldDB" id="A0A1S3JW68"/>
<dbReference type="Pfam" id="PF25024">
    <property type="entry name" value="EGF_TEN"/>
    <property type="match status" value="1"/>
</dbReference>
<keyword evidence="15 19" id="KW-1015">Disulfide bond</keyword>
<dbReference type="SMART" id="SM00215">
    <property type="entry name" value="VWC_out"/>
    <property type="match status" value="1"/>
</dbReference>
<keyword evidence="11" id="KW-0832">Ubl conjugation</keyword>
<organism evidence="27 28">
    <name type="scientific">Lingula anatina</name>
    <name type="common">Brachiopod</name>
    <name type="synonym">Lingula unguis</name>
    <dbReference type="NCBI Taxonomy" id="7574"/>
    <lineage>
        <taxon>Eukaryota</taxon>
        <taxon>Metazoa</taxon>
        <taxon>Spiralia</taxon>
        <taxon>Lophotrochozoa</taxon>
        <taxon>Brachiopoda</taxon>
        <taxon>Linguliformea</taxon>
        <taxon>Lingulata</taxon>
        <taxon>Lingulida</taxon>
        <taxon>Linguloidea</taxon>
        <taxon>Lingulidae</taxon>
        <taxon>Lingula</taxon>
    </lineage>
</organism>
<feature type="domain" description="EGF-like" evidence="25">
    <location>
        <begin position="479"/>
        <end position="515"/>
    </location>
</feature>
<dbReference type="InterPro" id="IPR001774">
    <property type="entry name" value="DSL"/>
</dbReference>
<evidence type="ECO:0000256" key="22">
    <source>
        <dbReference type="SAM" id="MobiDB-lite"/>
    </source>
</evidence>
<dbReference type="SMART" id="SM00181">
    <property type="entry name" value="EGF"/>
    <property type="match status" value="17"/>
</dbReference>
<evidence type="ECO:0000256" key="20">
    <source>
        <dbReference type="PROSITE-ProRule" id="PRU00377"/>
    </source>
</evidence>
<dbReference type="Pfam" id="PF12661">
    <property type="entry name" value="hEGF"/>
    <property type="match status" value="1"/>
</dbReference>
<keyword evidence="8 21" id="KW-0732">Signal</keyword>
<dbReference type="InterPro" id="IPR018097">
    <property type="entry name" value="EGF_Ca-bd_CS"/>
</dbReference>
<feature type="disulfide bond" evidence="20">
    <location>
        <begin position="191"/>
        <end position="203"/>
    </location>
</feature>
<feature type="disulfide bond" evidence="19">
    <location>
        <begin position="800"/>
        <end position="809"/>
    </location>
</feature>
<evidence type="ECO:0000256" key="2">
    <source>
        <dbReference type="ARBA" id="ARBA00004316"/>
    </source>
</evidence>
<dbReference type="PROSITE" id="PS01186">
    <property type="entry name" value="EGF_2"/>
    <property type="match status" value="10"/>
</dbReference>
<feature type="region of interest" description="Disordered" evidence="22">
    <location>
        <begin position="1125"/>
        <end position="1144"/>
    </location>
</feature>
<evidence type="ECO:0000256" key="3">
    <source>
        <dbReference type="ARBA" id="ARBA00004479"/>
    </source>
</evidence>
<feature type="domain" description="EGF-like" evidence="25">
    <location>
        <begin position="288"/>
        <end position="326"/>
    </location>
</feature>
<feature type="disulfide bond" evidence="19">
    <location>
        <begin position="316"/>
        <end position="325"/>
    </location>
</feature>
<keyword evidence="6 19" id="KW-0245">EGF-like domain</keyword>
<sequence length="1247" mass="136604">MVYAVLLTLALYTIRAQVCNASGYFELEITSITNARGEIANGSCCDGRRGSDGACVEECDTYFRVCLREYQARITPEGRCTFGNTTSAVLGGNTFTFHPDNTDARRTSRLPFDFAWTRSYTLILEAWDLDGTTPGLGNGNAMIERAAHSGIILPGQDWHTLTHIGPTASFVYRIRVVCDPFYYNTTCNKFCRPRNDQFGHYECNANGDKVCLPGWMGMNCETAICRTGCHSIHGSCTQPGECSCAFGWQGPLCDQCIPYPNCRHGSCQGSPWQCICDTNWGGILCDKDLDYCGNKHPCLNGGTCRNTAPDEYQCNCPTGFSGVNCERADYICAPSPCSNHSTCVERQGTFSCVCEPGWTGELCDININECASIPCLNGGTCHDRENGYFCQCESEWRGSQCQLDADECSGSPCQNAYACRNLVGDYVCDCIVGWTGKNCDVNIMDCHGQCQNGGACTDLVNDYFCQCPQGFVGRNCEVNINECGSNPCHHGAHCEDLVNSYRCLCPQGYTGTNCEVDVDLCDPNPCRNGARCFNMVDDYYCLCTENYEDKNCSRPKYRCEVETCQVIDSCTVPIPSNTSLGGIQLVPSRVCGDHGTCYSQADGGFRCVCDKGYTGTYCHENINDCAPNPCLNQGTCIDKIDDFQCICKEGWEGDLCHINKDDCENQPCRNNGTCVDLVDDFTCLCKDGWKGKRCNLRHSHCDASTCSNSGTCIDLGETFTCLCPPQWEGQTCHLAKNHSCDSSPCNNGGTCVNSGDSFACICREGFEGVTCGENINDCNPYPCYNGAKCIDGINWHQCQCSSGFAGPDCRINIDECFSNPCSYGSTCIDEIGSYKCLCPPGRTGDRCQEVIGKQPAPLPCTYSRRVYSHNSSWEHECNSCKCNNGVVQCTKLWCGPLNCLSHPNSSKPVEACPAGQRCIAETNKVCFTPPCLPWGHCVDSASPQGPSEAPHIPPGVNTQCVPNAAEPSNTCAKITLVFDKSKMPTGISVEGICNSIRQLPIVKTLSQEKTIVILCAIKSGQNDAIEITVSTPDESSAESQPADSVKSKPFVHRAAEDMSDVISNRMSNSSALVAVVEVKLETTIINKTVDKSSTYLIPVICSIIGLMGIVAIIVLIVWHRRRKQKRAHKNSSSTSTEFRNNETNLEIEDNLRRYRNPLFETDKGGGTTSGTNTTELIEYNLEKYEKSPRRGGHSYLHKDHNTDSSSSFPEDPPLKKPIRKKESNIEISRTLNRGRGHHPSHGEEIVV</sequence>
<dbReference type="GO" id="GO:0016020">
    <property type="term" value="C:membrane"/>
    <property type="evidence" value="ECO:0007669"/>
    <property type="project" value="UniProtKB-SubCell"/>
</dbReference>
<evidence type="ECO:0000256" key="18">
    <source>
        <dbReference type="ARBA" id="ARBA00023273"/>
    </source>
</evidence>
<dbReference type="RefSeq" id="XP_013414284.1">
    <property type="nucleotide sequence ID" value="XM_013558830.1"/>
</dbReference>
<dbReference type="GO" id="GO:0005509">
    <property type="term" value="F:calcium ion binding"/>
    <property type="evidence" value="ECO:0007669"/>
    <property type="project" value="InterPro"/>
</dbReference>
<gene>
    <name evidence="28" type="primary">LOC106176441</name>
</gene>
<evidence type="ECO:0000256" key="11">
    <source>
        <dbReference type="ARBA" id="ARBA00022843"/>
    </source>
</evidence>
<feature type="signal peptide" evidence="24">
    <location>
        <begin position="1"/>
        <end position="16"/>
    </location>
</feature>
<comment type="function">
    <text evidence="21">Putative Notch ligand involved in the mediation of Notch signaling.</text>
</comment>
<dbReference type="CDD" id="cd00054">
    <property type="entry name" value="EGF_CA"/>
    <property type="match status" value="13"/>
</dbReference>
<dbReference type="FunFam" id="2.10.25.10:FF:000321">
    <property type="entry name" value="Protein delta homolog 1"/>
    <property type="match status" value="1"/>
</dbReference>
<feature type="domain" description="EGF-like" evidence="25">
    <location>
        <begin position="582"/>
        <end position="619"/>
    </location>
</feature>
<dbReference type="PROSITE" id="PS00022">
    <property type="entry name" value="EGF_1"/>
    <property type="match status" value="14"/>
</dbReference>
<evidence type="ECO:0000256" key="23">
    <source>
        <dbReference type="SAM" id="Phobius"/>
    </source>
</evidence>
<evidence type="ECO:0000256" key="14">
    <source>
        <dbReference type="ARBA" id="ARBA00023136"/>
    </source>
</evidence>
<feature type="domain" description="DSL" evidence="26">
    <location>
        <begin position="176"/>
        <end position="220"/>
    </location>
</feature>
<dbReference type="PRINTS" id="PR00010">
    <property type="entry name" value="EGFBLOOD"/>
</dbReference>
<dbReference type="PRINTS" id="PR02059">
    <property type="entry name" value="JAGGEDFAMILY"/>
</dbReference>
<feature type="domain" description="EGF-like" evidence="25">
    <location>
        <begin position="774"/>
        <end position="810"/>
    </location>
</feature>
<dbReference type="InterPro" id="IPR056986">
    <property type="entry name" value="JAG1_1/2_dom"/>
</dbReference>
<feature type="domain" description="EGF-like" evidence="25">
    <location>
        <begin position="621"/>
        <end position="657"/>
    </location>
</feature>
<feature type="disulfide bond" evidence="19">
    <location>
        <begin position="505"/>
        <end position="514"/>
    </location>
</feature>
<dbReference type="Pfam" id="PF21700">
    <property type="entry name" value="EGF_DL_JAG"/>
    <property type="match status" value="1"/>
</dbReference>
<dbReference type="GO" id="GO:0003008">
    <property type="term" value="P:system process"/>
    <property type="evidence" value="ECO:0007669"/>
    <property type="project" value="UniProtKB-ARBA"/>
</dbReference>
<comment type="caution">
    <text evidence="19">Lacks conserved residue(s) required for the propagation of feature annotation.</text>
</comment>
<evidence type="ECO:0000256" key="24">
    <source>
        <dbReference type="SAM" id="SignalP"/>
    </source>
</evidence>
<keyword evidence="7 21" id="KW-0812">Transmembrane</keyword>
<evidence type="ECO:0000256" key="12">
    <source>
        <dbReference type="ARBA" id="ARBA00022976"/>
    </source>
</evidence>
<dbReference type="Pfam" id="PF01414">
    <property type="entry name" value="DSL"/>
    <property type="match status" value="1"/>
</dbReference>
<evidence type="ECO:0000256" key="9">
    <source>
        <dbReference type="ARBA" id="ARBA00022737"/>
    </source>
</evidence>
<dbReference type="FunFam" id="2.10.25.10:FF:000148">
    <property type="entry name" value="Delta-like protein"/>
    <property type="match status" value="1"/>
</dbReference>
<dbReference type="InParanoid" id="A0A1S3JW68"/>
<evidence type="ECO:0000256" key="13">
    <source>
        <dbReference type="ARBA" id="ARBA00022989"/>
    </source>
</evidence>
<dbReference type="InterPro" id="IPR001007">
    <property type="entry name" value="VWF_dom"/>
</dbReference>
<dbReference type="SUPFAM" id="SSF57603">
    <property type="entry name" value="FnI-like domain"/>
    <property type="match status" value="1"/>
</dbReference>
<evidence type="ECO:0000256" key="21">
    <source>
        <dbReference type="RuleBase" id="RU280815"/>
    </source>
</evidence>
<evidence type="ECO:0000259" key="26">
    <source>
        <dbReference type="PROSITE" id="PS51051"/>
    </source>
</evidence>
<feature type="disulfide bond" evidence="20">
    <location>
        <begin position="178"/>
        <end position="187"/>
    </location>
</feature>
<keyword evidence="13 21" id="KW-1133">Transmembrane helix</keyword>
<dbReference type="GO" id="GO:0005856">
    <property type="term" value="C:cytoskeleton"/>
    <property type="evidence" value="ECO:0007669"/>
    <property type="project" value="UniProtKB-SubCell"/>
</dbReference>
<feature type="transmembrane region" description="Helical" evidence="23">
    <location>
        <begin position="1095"/>
        <end position="1118"/>
    </location>
</feature>
<feature type="domain" description="EGF-like" evidence="25">
    <location>
        <begin position="328"/>
        <end position="364"/>
    </location>
</feature>
<evidence type="ECO:0000256" key="16">
    <source>
        <dbReference type="ARBA" id="ARBA00023180"/>
    </source>
</evidence>
<keyword evidence="18" id="KW-0966">Cell projection</keyword>
<dbReference type="PROSITE" id="PS50026">
    <property type="entry name" value="EGF_3"/>
    <property type="match status" value="15"/>
</dbReference>
<comment type="subcellular location">
    <subcellularLocation>
        <location evidence="2">Cell projection</location>
    </subcellularLocation>
    <subcellularLocation>
        <location evidence="1">Cytoplasm</location>
        <location evidence="1">Cytoskeleton</location>
    </subcellularLocation>
    <subcellularLocation>
        <location evidence="3 21">Membrane</location>
        <topology evidence="3 21">Single-pass type I membrane protein</topology>
    </subcellularLocation>
</comment>
<dbReference type="PROSITE" id="PS01187">
    <property type="entry name" value="EGF_CA"/>
    <property type="match status" value="3"/>
</dbReference>
<feature type="disulfide bond" evidence="19">
    <location>
        <begin position="244"/>
        <end position="253"/>
    </location>
</feature>
<keyword evidence="14 21" id="KW-0472">Membrane</keyword>
<protein>
    <recommendedName>
        <fullName evidence="21">Delta-like protein</fullName>
    </recommendedName>
</protein>
<dbReference type="PANTHER" id="PTHR12916:SF12">
    <property type="entry name" value="DELTA-LIKE PROTEIN"/>
    <property type="match status" value="1"/>
</dbReference>
<evidence type="ECO:0000256" key="1">
    <source>
        <dbReference type="ARBA" id="ARBA00004245"/>
    </source>
</evidence>
<dbReference type="Gene3D" id="2.10.25.10">
    <property type="entry name" value="Laminin"/>
    <property type="match status" value="15"/>
</dbReference>
<dbReference type="SUPFAM" id="SSF57196">
    <property type="entry name" value="EGF/Laminin"/>
    <property type="match status" value="6"/>
</dbReference>
<dbReference type="FunFam" id="2.10.25.140:FF:000001">
    <property type="entry name" value="Delta-like protein"/>
    <property type="match status" value="1"/>
</dbReference>
<feature type="disulfide bond" evidence="19">
    <location>
        <begin position="609"/>
        <end position="618"/>
    </location>
</feature>
<evidence type="ECO:0000256" key="4">
    <source>
        <dbReference type="ARBA" id="ARBA00022473"/>
    </source>
</evidence>